<name>T2I9E5_CROWT</name>
<evidence type="ECO:0000313" key="1">
    <source>
        <dbReference type="EMBL" id="CCQ49427.1"/>
    </source>
</evidence>
<reference evidence="1 2" key="2">
    <citation type="submission" date="2013-09" db="EMBL/GenBank/DDBJ databases">
        <title>Whole genome comparison of six Crocosphaera watsonii strains with differing phenotypes.</title>
        <authorList>
            <person name="Bench S.R."/>
            <person name="Heller P."/>
            <person name="Frank I."/>
            <person name="Arciniega M."/>
            <person name="Shilova I.N."/>
            <person name="Zehr J.P."/>
        </authorList>
    </citation>
    <scope>NUCLEOTIDE SEQUENCE [LARGE SCALE GENOMIC DNA]</scope>
    <source>
        <strain evidence="1 2">WH 8502</strain>
    </source>
</reference>
<sequence length="42" mass="5042">MFHSFCFNLRKLSRLGVRVESRGWTRGIAIYQWIIEPIFILS</sequence>
<comment type="caution">
    <text evidence="1">The sequence shown here is derived from an EMBL/GenBank/DDBJ whole genome shotgun (WGS) entry which is preliminary data.</text>
</comment>
<gene>
    <name evidence="1" type="ORF">CWATWH8502_727</name>
</gene>
<dbReference type="AlphaFoldDB" id="T2I9E5"/>
<organism evidence="1 2">
    <name type="scientific">Crocosphaera watsonii WH 8502</name>
    <dbReference type="NCBI Taxonomy" id="423474"/>
    <lineage>
        <taxon>Bacteria</taxon>
        <taxon>Bacillati</taxon>
        <taxon>Cyanobacteriota</taxon>
        <taxon>Cyanophyceae</taxon>
        <taxon>Oscillatoriophycideae</taxon>
        <taxon>Chroococcales</taxon>
        <taxon>Aphanothecaceae</taxon>
        <taxon>Crocosphaera</taxon>
    </lineage>
</organism>
<protein>
    <submittedName>
        <fullName evidence="1">Uncharacterized protein</fullName>
    </submittedName>
</protein>
<evidence type="ECO:0000313" key="2">
    <source>
        <dbReference type="Proteomes" id="UP000018348"/>
    </source>
</evidence>
<proteinExistence type="predicted"/>
<reference evidence="1 2" key="1">
    <citation type="submission" date="2013-01" db="EMBL/GenBank/DDBJ databases">
        <authorList>
            <person name="Bench S."/>
        </authorList>
    </citation>
    <scope>NUCLEOTIDE SEQUENCE [LARGE SCALE GENOMIC DNA]</scope>
    <source>
        <strain evidence="1 2">WH 8502</strain>
    </source>
</reference>
<dbReference type="EMBL" id="CAQK01000137">
    <property type="protein sequence ID" value="CCQ49427.1"/>
    <property type="molecule type" value="Genomic_DNA"/>
</dbReference>
<dbReference type="Proteomes" id="UP000018348">
    <property type="component" value="Unassembled WGS sequence"/>
</dbReference>
<accession>T2I9E5</accession>